<dbReference type="Proteomes" id="UP000283589">
    <property type="component" value="Unassembled WGS sequence"/>
</dbReference>
<evidence type="ECO:0000313" key="7">
    <source>
        <dbReference type="EMBL" id="RHM43561.1"/>
    </source>
</evidence>
<dbReference type="SUPFAM" id="SSF46689">
    <property type="entry name" value="Homeodomain-like"/>
    <property type="match status" value="1"/>
</dbReference>
<dbReference type="EMBL" id="QRZA01000011">
    <property type="protein sequence ID" value="RGV33695.1"/>
    <property type="molecule type" value="Genomic_DNA"/>
</dbReference>
<reference evidence="8 9" key="1">
    <citation type="submission" date="2018-08" db="EMBL/GenBank/DDBJ databases">
        <title>A genome reference for cultivated species of the human gut microbiota.</title>
        <authorList>
            <person name="Zou Y."/>
            <person name="Xue W."/>
            <person name="Luo G."/>
        </authorList>
    </citation>
    <scope>NUCLEOTIDE SEQUENCE [LARGE SCALE GENOMIC DNA]</scope>
    <source>
        <strain evidence="5 8">AF14-49</strain>
        <strain evidence="7 9">AF34-33</strain>
        <strain evidence="6 10">OF02-7</strain>
    </source>
</reference>
<dbReference type="PRINTS" id="PR00032">
    <property type="entry name" value="HTHARAC"/>
</dbReference>
<dbReference type="PANTHER" id="PTHR43280:SF32">
    <property type="entry name" value="TRANSCRIPTIONAL REGULATORY PROTEIN"/>
    <property type="match status" value="1"/>
</dbReference>
<dbReference type="OrthoDB" id="1372329at2"/>
<evidence type="ECO:0000313" key="10">
    <source>
        <dbReference type="Proteomes" id="UP000286063"/>
    </source>
</evidence>
<comment type="caution">
    <text evidence="7">The sequence shown here is derived from an EMBL/GenBank/DDBJ whole genome shotgun (WGS) entry which is preliminary data.</text>
</comment>
<dbReference type="InterPro" id="IPR018060">
    <property type="entry name" value="HTH_AraC"/>
</dbReference>
<accession>A0A415QJ39</accession>
<sequence length="300" mass="34806">MKPEYMQKGKDTPNSTTIPSLGNFFISMLSKESFIQLFPLHKPQRNDINGLIVIMITAGEGHLKINNKDYPIHPGTLISLLPFHLIENHYLSDNFACKYLSYSFDFMVDFPFVLKSGTSEKIGNKPYLSLTNAEFNHLDEFFVFISHQAARLDHPSREEITKALLFSFIAELSFIYSRQAVLVGTNRQKQIVDDFFRLLHQHHKQERSPSFYADKLCMTSKYLSSILKQTTDCSLYQWITNFSLQEAKVLLRSSDMSIIQISEELNYPNSSFFARFFKKHTGMTPLQFRNNKQVHETSEE</sequence>
<gene>
    <name evidence="5" type="ORF">DWW18_09825</name>
    <name evidence="7" type="ORF">DWZ68_08435</name>
    <name evidence="6" type="ORF">DXA50_00015</name>
</gene>
<evidence type="ECO:0000256" key="1">
    <source>
        <dbReference type="ARBA" id="ARBA00023015"/>
    </source>
</evidence>
<dbReference type="InterPro" id="IPR037923">
    <property type="entry name" value="HTH-like"/>
</dbReference>
<dbReference type="SUPFAM" id="SSF51215">
    <property type="entry name" value="Regulatory protein AraC"/>
    <property type="match status" value="1"/>
</dbReference>
<dbReference type="GO" id="GO:0043565">
    <property type="term" value="F:sequence-specific DNA binding"/>
    <property type="evidence" value="ECO:0007669"/>
    <property type="project" value="InterPro"/>
</dbReference>
<proteinExistence type="predicted"/>
<dbReference type="PROSITE" id="PS01124">
    <property type="entry name" value="HTH_ARAC_FAMILY_2"/>
    <property type="match status" value="1"/>
</dbReference>
<dbReference type="Gene3D" id="1.10.10.60">
    <property type="entry name" value="Homeodomain-like"/>
    <property type="match status" value="1"/>
</dbReference>
<dbReference type="SMART" id="SM00342">
    <property type="entry name" value="HTH_ARAC"/>
    <property type="match status" value="1"/>
</dbReference>
<evidence type="ECO:0000313" key="6">
    <source>
        <dbReference type="EMBL" id="RGY21274.1"/>
    </source>
</evidence>
<dbReference type="Proteomes" id="UP000286063">
    <property type="component" value="Unassembled WGS sequence"/>
</dbReference>
<dbReference type="GO" id="GO:0003700">
    <property type="term" value="F:DNA-binding transcription factor activity"/>
    <property type="evidence" value="ECO:0007669"/>
    <property type="project" value="InterPro"/>
</dbReference>
<organism evidence="7 9">
    <name type="scientific">Butyricimonas virosa</name>
    <dbReference type="NCBI Taxonomy" id="544645"/>
    <lineage>
        <taxon>Bacteria</taxon>
        <taxon>Pseudomonadati</taxon>
        <taxon>Bacteroidota</taxon>
        <taxon>Bacteroidia</taxon>
        <taxon>Bacteroidales</taxon>
        <taxon>Odoribacteraceae</taxon>
        <taxon>Butyricimonas</taxon>
    </lineage>
</organism>
<evidence type="ECO:0000256" key="2">
    <source>
        <dbReference type="ARBA" id="ARBA00023125"/>
    </source>
</evidence>
<dbReference type="EMBL" id="QRPV01000008">
    <property type="protein sequence ID" value="RHM43561.1"/>
    <property type="molecule type" value="Genomic_DNA"/>
</dbReference>
<dbReference type="InterPro" id="IPR020449">
    <property type="entry name" value="Tscrpt_reg_AraC-type_HTH"/>
</dbReference>
<evidence type="ECO:0000259" key="4">
    <source>
        <dbReference type="PROSITE" id="PS01124"/>
    </source>
</evidence>
<dbReference type="EMBL" id="QSCR01000001">
    <property type="protein sequence ID" value="RGY21274.1"/>
    <property type="molecule type" value="Genomic_DNA"/>
</dbReference>
<evidence type="ECO:0000313" key="5">
    <source>
        <dbReference type="EMBL" id="RGV33695.1"/>
    </source>
</evidence>
<keyword evidence="3" id="KW-0804">Transcription</keyword>
<dbReference type="STRING" id="1121130.GCA_000519105_01653"/>
<evidence type="ECO:0000256" key="3">
    <source>
        <dbReference type="ARBA" id="ARBA00023163"/>
    </source>
</evidence>
<evidence type="ECO:0000313" key="9">
    <source>
        <dbReference type="Proteomes" id="UP000286038"/>
    </source>
</evidence>
<protein>
    <submittedName>
        <fullName evidence="7">AraC family transcriptional regulator</fullName>
    </submittedName>
</protein>
<dbReference type="InterPro" id="IPR009057">
    <property type="entry name" value="Homeodomain-like_sf"/>
</dbReference>
<keyword evidence="2" id="KW-0238">DNA-binding</keyword>
<keyword evidence="1" id="KW-0805">Transcription regulation</keyword>
<dbReference type="Proteomes" id="UP000286038">
    <property type="component" value="Unassembled WGS sequence"/>
</dbReference>
<dbReference type="AlphaFoldDB" id="A0A415QJ39"/>
<evidence type="ECO:0000313" key="8">
    <source>
        <dbReference type="Proteomes" id="UP000283589"/>
    </source>
</evidence>
<dbReference type="Pfam" id="PF12833">
    <property type="entry name" value="HTH_18"/>
    <property type="match status" value="1"/>
</dbReference>
<name>A0A415QJ39_9BACT</name>
<feature type="domain" description="HTH araC/xylS-type" evidence="4">
    <location>
        <begin position="193"/>
        <end position="291"/>
    </location>
</feature>
<dbReference type="PANTHER" id="PTHR43280">
    <property type="entry name" value="ARAC-FAMILY TRANSCRIPTIONAL REGULATOR"/>
    <property type="match status" value="1"/>
</dbReference>